<keyword evidence="3" id="KW-1185">Reference proteome</keyword>
<reference evidence="2 3" key="1">
    <citation type="journal article" date="2017" name="Int. J. Syst. Evol. Microbiol.">
        <title>Arachidicoccus ginsenosidivorans sp. nov., with ginsenoside-converting activity isolated from ginseng cultivating soil.</title>
        <authorList>
            <person name="Siddiqi M.Z."/>
            <person name="Aslam Z."/>
            <person name="Im W.T."/>
        </authorList>
    </citation>
    <scope>NUCLEOTIDE SEQUENCE [LARGE SCALE GENOMIC DNA]</scope>
    <source>
        <strain evidence="2 3">Gsoil 809</strain>
    </source>
</reference>
<dbReference type="GO" id="GO:0016788">
    <property type="term" value="F:hydrolase activity, acting on ester bonds"/>
    <property type="evidence" value="ECO:0007669"/>
    <property type="project" value="UniProtKB-ARBA"/>
</dbReference>
<dbReference type="CDD" id="cd00229">
    <property type="entry name" value="SGNH_hydrolase"/>
    <property type="match status" value="1"/>
</dbReference>
<protein>
    <submittedName>
        <fullName evidence="2">T9SS type A sorting domain-containing protein</fullName>
    </submittedName>
</protein>
<dbReference type="InterPro" id="IPR036514">
    <property type="entry name" value="SGNH_hydro_sf"/>
</dbReference>
<dbReference type="InterPro" id="IPR008964">
    <property type="entry name" value="Invasin/intimin_cell_adhesion"/>
</dbReference>
<gene>
    <name evidence="2" type="ORF">FSB73_16765</name>
</gene>
<dbReference type="Gene3D" id="2.60.40.1080">
    <property type="match status" value="2"/>
</dbReference>
<dbReference type="InterPro" id="IPR013830">
    <property type="entry name" value="SGNH_hydro"/>
</dbReference>
<dbReference type="GO" id="GO:0004553">
    <property type="term" value="F:hydrolase activity, hydrolyzing O-glycosyl compounds"/>
    <property type="evidence" value="ECO:0007669"/>
    <property type="project" value="UniProtKB-ARBA"/>
</dbReference>
<dbReference type="RefSeq" id="WP_146784772.1">
    <property type="nucleotide sequence ID" value="NZ_CP042434.1"/>
</dbReference>
<dbReference type="SUPFAM" id="SSF52266">
    <property type="entry name" value="SGNH hydrolase"/>
    <property type="match status" value="1"/>
</dbReference>
<dbReference type="KEGG" id="agi:FSB73_16765"/>
<dbReference type="NCBIfam" id="TIGR04183">
    <property type="entry name" value="Por_Secre_tail"/>
    <property type="match status" value="1"/>
</dbReference>
<name>A0A5B8VR59_9BACT</name>
<dbReference type="Proteomes" id="UP000321291">
    <property type="component" value="Chromosome"/>
</dbReference>
<dbReference type="Pfam" id="PF02368">
    <property type="entry name" value="Big_2"/>
    <property type="match status" value="2"/>
</dbReference>
<proteinExistence type="predicted"/>
<dbReference type="Gene3D" id="3.40.50.1110">
    <property type="entry name" value="SGNH hydrolase"/>
    <property type="match status" value="1"/>
</dbReference>
<dbReference type="SMART" id="SM00635">
    <property type="entry name" value="BID_2"/>
    <property type="match status" value="2"/>
</dbReference>
<sequence length="1297" mass="139590">MVTVTATSMDDPTVKGTLQVQISGQTKASNEILIDFGPAGNTNNCKPTASPDEKGNYWTNITDNKSGAKASLTDIHGQATGITFTNLGEFGANPDALMGPLSVSDQLEELGVGTATMDFFYVENKTTSFQIGGLDPDKGYRFTLFGSRVTTETRVTGYSFHGIQTTTGTLQTSGTDLGGAGNHTNISSTYISPILYPDQNGQIILDVKNNASAYGYLNDLKLEVFDNTKVAVDHIELTGNPITEAGGSTEITAKIFPENATIKAVSWAVDNPEIAVIDSTGLLKALGNGTVQVTATSKANPAITASITIKISGQIEVKQSVLVDFGPEGNTQNCKPTASPDQLGHYWNNFTGNNQGNAISLIDGQNQTTGLTLTTTKTFSVNAGDLMAPTSASALLGPLNIGTATMDFFFVENNTGTLEITGLKPLMGYRLHLFGSRIQEEIRKTEFTITGLSIFKDTLQTSGKDLEGAGQHGNISQVSTTPIIFSDSTGKLQITLKNVASTYGYLNALQLESIQVPIIDPVSIAIIGADISTPGGSEDLQATIQPDNATIQSVYWSVDDPTIAKIDAAGHLRAIKNGTVTVTARSKQYGSEVAAHKKITISNQFQQLYVTGSALADNKDSTDFNTLRLIKKADGTNSGIFEIFTRLNATGSFYFQTENTSSGTHYGMGATDNTVVKDGAAFASSKAAIVRILVNMAEGTVSILPIDQLNVQGAAGAVPLKYTSQGIWSANVSMDQVITDGDKNFNFQIGQTDGLSIYRIPGTTDQIVTSKEAASLGYATEKIPADMNTYSLTVDLNNQRYTMACASLDPLKITIMGSSVAFGYGATDNHGYNYLFGQLLEKRAQGEGSKHWNLINHAISGNNTINVLDRWNRDLALGCGKYVIIGLSLGNEGIHESQDKEATYNQFKENLLKMMAMARAENMIPVINNNYTRSDYTPEDYDYIKKMDLFIHELDAPSVNLLGAIDDGQGHWVQGYRFDDLHPNDAGHAEMLYTIVPSLFDALDEGKPLPVRENSVGTNLNNTDSVFQIHFRPEYIVHPFTISFSVKTKGSGLLASFRQLNNLGTLAVDSLSGVLKYSGPKGQTIKSTTAINDDNWHQITLTHFYARGVTILYIDGIMAGQADEQLLPSDFYLGDVKAADAISFKELFFYRAGMSPEAIGAMQAGKMLKSSLEIYAPLSDGSLDNLAQSTNTLEWLKTAKPHPTFPTDPTDPTQVDPSQGPVILYPNPVKDKLQFSGLKAGAGYQLKIYTISGKLALASTLAKGASVSLAKLPSGKYFIVLVEDNTKHKQKFSIIKR</sequence>
<evidence type="ECO:0000313" key="3">
    <source>
        <dbReference type="Proteomes" id="UP000321291"/>
    </source>
</evidence>
<dbReference type="SUPFAM" id="SSF49373">
    <property type="entry name" value="Invasin/intimin cell-adhesion fragments"/>
    <property type="match status" value="2"/>
</dbReference>
<dbReference type="GO" id="GO:0005975">
    <property type="term" value="P:carbohydrate metabolic process"/>
    <property type="evidence" value="ECO:0007669"/>
    <property type="project" value="UniProtKB-ARBA"/>
</dbReference>
<accession>A0A5B8VR59</accession>
<feature type="domain" description="BIG2" evidence="1">
    <location>
        <begin position="520"/>
        <end position="596"/>
    </location>
</feature>
<feature type="domain" description="BIG2" evidence="1">
    <location>
        <begin position="231"/>
        <end position="307"/>
    </location>
</feature>
<dbReference type="InterPro" id="IPR013320">
    <property type="entry name" value="ConA-like_dom_sf"/>
</dbReference>
<dbReference type="InterPro" id="IPR026444">
    <property type="entry name" value="Secre_tail"/>
</dbReference>
<dbReference type="SUPFAM" id="SSF49899">
    <property type="entry name" value="Concanavalin A-like lectins/glucanases"/>
    <property type="match status" value="1"/>
</dbReference>
<dbReference type="EMBL" id="CP042434">
    <property type="protein sequence ID" value="QEC73085.1"/>
    <property type="molecule type" value="Genomic_DNA"/>
</dbReference>
<organism evidence="2 3">
    <name type="scientific">Arachidicoccus ginsenosidivorans</name>
    <dbReference type="NCBI Taxonomy" id="496057"/>
    <lineage>
        <taxon>Bacteria</taxon>
        <taxon>Pseudomonadati</taxon>
        <taxon>Bacteroidota</taxon>
        <taxon>Chitinophagia</taxon>
        <taxon>Chitinophagales</taxon>
        <taxon>Chitinophagaceae</taxon>
        <taxon>Arachidicoccus</taxon>
    </lineage>
</organism>
<evidence type="ECO:0000259" key="1">
    <source>
        <dbReference type="SMART" id="SM00635"/>
    </source>
</evidence>
<dbReference type="Pfam" id="PF18962">
    <property type="entry name" value="Por_Secre_tail"/>
    <property type="match status" value="1"/>
</dbReference>
<dbReference type="Gene3D" id="2.60.120.200">
    <property type="match status" value="1"/>
</dbReference>
<dbReference type="Pfam" id="PF13472">
    <property type="entry name" value="Lipase_GDSL_2"/>
    <property type="match status" value="1"/>
</dbReference>
<dbReference type="InterPro" id="IPR003343">
    <property type="entry name" value="Big_2"/>
</dbReference>
<evidence type="ECO:0000313" key="2">
    <source>
        <dbReference type="EMBL" id="QEC73085.1"/>
    </source>
</evidence>
<dbReference type="OrthoDB" id="857489at2"/>